<proteinExistence type="predicted"/>
<gene>
    <name evidence="2" type="ORF">QBC37DRAFT_115924</name>
</gene>
<sequence>MGCLLSIKGAICPSPVKDSPLEISDPFTFFFYLHSAETHHYQHNLKRPKQSNHDGDIYRLPHSGHQLFRIDTMGTTSNGFGNTAGIKSEGRKKGLSLKGVVFAIMVAFSLDEAIFFAFTFWMTEKRKEEAGQGKYYFTMILTGLSFLVPLGTGCVRRSMTKRTFFYCSIIDGILSVFWLINFGVYAASYMKEDSGDPMKRRMWYNLVHVGFILIVGLGRLIHWLKARKELGSTNKVTSEPEAQHSYPLNTLAGGHQPAGHYGGPNPYYVST</sequence>
<feature type="transmembrane region" description="Helical" evidence="1">
    <location>
        <begin position="135"/>
        <end position="152"/>
    </location>
</feature>
<dbReference type="Proteomes" id="UP001301769">
    <property type="component" value="Unassembled WGS sequence"/>
</dbReference>
<feature type="transmembrane region" description="Helical" evidence="1">
    <location>
        <begin position="202"/>
        <end position="221"/>
    </location>
</feature>
<comment type="caution">
    <text evidence="2">The sequence shown here is derived from an EMBL/GenBank/DDBJ whole genome shotgun (WGS) entry which is preliminary data.</text>
</comment>
<name>A0AAN6YC36_9PEZI</name>
<evidence type="ECO:0000313" key="2">
    <source>
        <dbReference type="EMBL" id="KAK4215876.1"/>
    </source>
</evidence>
<protein>
    <submittedName>
        <fullName evidence="2">Uncharacterized protein</fullName>
    </submittedName>
</protein>
<accession>A0AAN6YC36</accession>
<organism evidence="2 3">
    <name type="scientific">Rhypophila decipiens</name>
    <dbReference type="NCBI Taxonomy" id="261697"/>
    <lineage>
        <taxon>Eukaryota</taxon>
        <taxon>Fungi</taxon>
        <taxon>Dikarya</taxon>
        <taxon>Ascomycota</taxon>
        <taxon>Pezizomycotina</taxon>
        <taxon>Sordariomycetes</taxon>
        <taxon>Sordariomycetidae</taxon>
        <taxon>Sordariales</taxon>
        <taxon>Naviculisporaceae</taxon>
        <taxon>Rhypophila</taxon>
    </lineage>
</organism>
<reference evidence="2" key="2">
    <citation type="submission" date="2023-05" db="EMBL/GenBank/DDBJ databases">
        <authorList>
            <consortium name="Lawrence Berkeley National Laboratory"/>
            <person name="Steindorff A."/>
            <person name="Hensen N."/>
            <person name="Bonometti L."/>
            <person name="Westerberg I."/>
            <person name="Brannstrom I.O."/>
            <person name="Guillou S."/>
            <person name="Cros-Aarteil S."/>
            <person name="Calhoun S."/>
            <person name="Haridas S."/>
            <person name="Kuo A."/>
            <person name="Mondo S."/>
            <person name="Pangilinan J."/>
            <person name="Riley R."/>
            <person name="Labutti K."/>
            <person name="Andreopoulos B."/>
            <person name="Lipzen A."/>
            <person name="Chen C."/>
            <person name="Yanf M."/>
            <person name="Daum C."/>
            <person name="Ng V."/>
            <person name="Clum A."/>
            <person name="Ohm R."/>
            <person name="Martin F."/>
            <person name="Silar P."/>
            <person name="Natvig D."/>
            <person name="Lalanne C."/>
            <person name="Gautier V."/>
            <person name="Ament-Velasquez S.L."/>
            <person name="Kruys A."/>
            <person name="Hutchinson M.I."/>
            <person name="Powell A.J."/>
            <person name="Barry K."/>
            <person name="Miller A.N."/>
            <person name="Grigoriev I.V."/>
            <person name="Debuchy R."/>
            <person name="Gladieux P."/>
            <person name="Thoren M.H."/>
            <person name="Johannesson H."/>
        </authorList>
    </citation>
    <scope>NUCLEOTIDE SEQUENCE</scope>
    <source>
        <strain evidence="2">PSN293</strain>
    </source>
</reference>
<evidence type="ECO:0000256" key="1">
    <source>
        <dbReference type="SAM" id="Phobius"/>
    </source>
</evidence>
<reference evidence="2" key="1">
    <citation type="journal article" date="2023" name="Mol. Phylogenet. Evol.">
        <title>Genome-scale phylogeny and comparative genomics of the fungal order Sordariales.</title>
        <authorList>
            <person name="Hensen N."/>
            <person name="Bonometti L."/>
            <person name="Westerberg I."/>
            <person name="Brannstrom I.O."/>
            <person name="Guillou S."/>
            <person name="Cros-Aarteil S."/>
            <person name="Calhoun S."/>
            <person name="Haridas S."/>
            <person name="Kuo A."/>
            <person name="Mondo S."/>
            <person name="Pangilinan J."/>
            <person name="Riley R."/>
            <person name="LaButti K."/>
            <person name="Andreopoulos B."/>
            <person name="Lipzen A."/>
            <person name="Chen C."/>
            <person name="Yan M."/>
            <person name="Daum C."/>
            <person name="Ng V."/>
            <person name="Clum A."/>
            <person name="Steindorff A."/>
            <person name="Ohm R.A."/>
            <person name="Martin F."/>
            <person name="Silar P."/>
            <person name="Natvig D.O."/>
            <person name="Lalanne C."/>
            <person name="Gautier V."/>
            <person name="Ament-Velasquez S.L."/>
            <person name="Kruys A."/>
            <person name="Hutchinson M.I."/>
            <person name="Powell A.J."/>
            <person name="Barry K."/>
            <person name="Miller A.N."/>
            <person name="Grigoriev I.V."/>
            <person name="Debuchy R."/>
            <person name="Gladieux P."/>
            <person name="Hiltunen Thoren M."/>
            <person name="Johannesson H."/>
        </authorList>
    </citation>
    <scope>NUCLEOTIDE SEQUENCE</scope>
    <source>
        <strain evidence="2">PSN293</strain>
    </source>
</reference>
<feature type="transmembrane region" description="Helical" evidence="1">
    <location>
        <begin position="100"/>
        <end position="123"/>
    </location>
</feature>
<keyword evidence="1" id="KW-1133">Transmembrane helix</keyword>
<feature type="transmembrane region" description="Helical" evidence="1">
    <location>
        <begin position="164"/>
        <end position="190"/>
    </location>
</feature>
<dbReference type="AlphaFoldDB" id="A0AAN6YC36"/>
<dbReference type="EMBL" id="MU858075">
    <property type="protein sequence ID" value="KAK4215876.1"/>
    <property type="molecule type" value="Genomic_DNA"/>
</dbReference>
<keyword evidence="1" id="KW-0472">Membrane</keyword>
<keyword evidence="3" id="KW-1185">Reference proteome</keyword>
<evidence type="ECO:0000313" key="3">
    <source>
        <dbReference type="Proteomes" id="UP001301769"/>
    </source>
</evidence>
<keyword evidence="1" id="KW-0812">Transmembrane</keyword>